<reference evidence="2" key="1">
    <citation type="journal article" date="2018" name="PLoS Negl. Trop. Dis.">
        <title>Sialome diversity of ticks revealed by RNAseq of single tick salivary glands.</title>
        <authorList>
            <person name="Perner J."/>
            <person name="Kropackova S."/>
            <person name="Kopacek P."/>
            <person name="Ribeiro J.M."/>
        </authorList>
    </citation>
    <scope>NUCLEOTIDE SEQUENCE</scope>
    <source>
        <strain evidence="2">Siblings of single egg batch collected in Ceske Budejovice</strain>
        <tissue evidence="2">Salivary glands</tissue>
    </source>
</reference>
<organism evidence="2">
    <name type="scientific">Ixodes ricinus</name>
    <name type="common">Common tick</name>
    <name type="synonym">Acarus ricinus</name>
    <dbReference type="NCBI Taxonomy" id="34613"/>
    <lineage>
        <taxon>Eukaryota</taxon>
        <taxon>Metazoa</taxon>
        <taxon>Ecdysozoa</taxon>
        <taxon>Arthropoda</taxon>
        <taxon>Chelicerata</taxon>
        <taxon>Arachnida</taxon>
        <taxon>Acari</taxon>
        <taxon>Parasitiformes</taxon>
        <taxon>Ixodida</taxon>
        <taxon>Ixodoidea</taxon>
        <taxon>Ixodidae</taxon>
        <taxon>Ixodinae</taxon>
        <taxon>Ixodes</taxon>
    </lineage>
</organism>
<accession>A0A147BXD2</accession>
<evidence type="ECO:0008006" key="3">
    <source>
        <dbReference type="Google" id="ProtNLM"/>
    </source>
</evidence>
<proteinExistence type="predicted"/>
<evidence type="ECO:0000313" key="2">
    <source>
        <dbReference type="EMBL" id="JAR95172.1"/>
    </source>
</evidence>
<keyword evidence="1" id="KW-0732">Signal</keyword>
<feature type="signal peptide" evidence="1">
    <location>
        <begin position="1"/>
        <end position="19"/>
    </location>
</feature>
<evidence type="ECO:0000256" key="1">
    <source>
        <dbReference type="SAM" id="SignalP"/>
    </source>
</evidence>
<name>A0A147BXD2_IXORI</name>
<sequence>MNRMFVLAATLALVGIVFAAPAEEAKPAEAGDEKKDVEGRIGYGGPGFVGGAFGSCFNRGGSFGVGAQGTQYGQGVFGYNQGGSNRRVYGNAQTYGDRESFGLNSNAGANRRYGQGSFGNRFHQNAGGAGGQSYGAGEVFHG</sequence>
<feature type="chain" id="PRO_5007543307" description="Glycine rich protein" evidence="1">
    <location>
        <begin position="20"/>
        <end position="142"/>
    </location>
</feature>
<dbReference type="EMBL" id="GEGO01000232">
    <property type="protein sequence ID" value="JAR95172.1"/>
    <property type="molecule type" value="Transcribed_RNA"/>
</dbReference>
<dbReference type="AlphaFoldDB" id="A0A147BXD2"/>
<protein>
    <recommendedName>
        <fullName evidence="3">Glycine rich protein</fullName>
    </recommendedName>
</protein>